<evidence type="ECO:0000256" key="4">
    <source>
        <dbReference type="SAM" id="MobiDB-lite"/>
    </source>
</evidence>
<dbReference type="InterPro" id="IPR036890">
    <property type="entry name" value="HATPase_C_sf"/>
</dbReference>
<keyword evidence="5" id="KW-0812">Transmembrane</keyword>
<comment type="caution">
    <text evidence="8">The sequence shown here is derived from an EMBL/GenBank/DDBJ whole genome shotgun (WGS) entry which is preliminary data.</text>
</comment>
<keyword evidence="9" id="KW-1185">Reference proteome</keyword>
<feature type="transmembrane region" description="Helical" evidence="5">
    <location>
        <begin position="38"/>
        <end position="59"/>
    </location>
</feature>
<dbReference type="InterPro" id="IPR003594">
    <property type="entry name" value="HATPase_dom"/>
</dbReference>
<name>A0ABN2MGA0_9ACTN</name>
<dbReference type="Pfam" id="PF02518">
    <property type="entry name" value="HATPase_c"/>
    <property type="match status" value="1"/>
</dbReference>
<feature type="domain" description="DUF5931" evidence="7">
    <location>
        <begin position="1"/>
        <end position="169"/>
    </location>
</feature>
<evidence type="ECO:0000259" key="7">
    <source>
        <dbReference type="Pfam" id="PF19354"/>
    </source>
</evidence>
<keyword evidence="5" id="KW-0472">Membrane</keyword>
<feature type="transmembrane region" description="Helical" evidence="5">
    <location>
        <begin position="66"/>
        <end position="87"/>
    </location>
</feature>
<evidence type="ECO:0000313" key="9">
    <source>
        <dbReference type="Proteomes" id="UP001500218"/>
    </source>
</evidence>
<dbReference type="Gene3D" id="3.30.565.10">
    <property type="entry name" value="Histidine kinase-like ATPase, C-terminal domain"/>
    <property type="match status" value="1"/>
</dbReference>
<dbReference type="PANTHER" id="PTHR24421:SF61">
    <property type="entry name" value="OXYGEN SENSOR HISTIDINE KINASE NREB"/>
    <property type="match status" value="1"/>
</dbReference>
<feature type="region of interest" description="Disordered" evidence="4">
    <location>
        <begin position="347"/>
        <end position="370"/>
    </location>
</feature>
<sequence length="370" mass="38864">MGLEIPLWRALAVFRVASLAYAVLLMGRNFRTYPHPMIGWTVLAVMTAWTVAAIALYAWPAHRRWPLLLADFAVTAGCLLASVWVIGQDPLAHGSDTVPMAWIAAPVLAWGLALGRTRAAVAALAMGVVDAATRGAANTVVLNDVVLLLMSGMIFGHAARLAAVSEANLQRVAELEAANRERERIARGIHDSVLQVLTLVHRRGMELGGDAAELGRLAGEQEAALRSLVATDFTTVEGEADLRVLVNAYAGDAVSVAAPATPVVLPGGVAREVAAAVSSALDNVRAHAGPAARAFVLVEDEPDQVTVTVRDDGDGMAAGRLDEAAADGRLGVARSIRGRVRDVGGTVTLTSTPGDGTEVEIRIPRPRRKS</sequence>
<evidence type="ECO:0000256" key="1">
    <source>
        <dbReference type="ARBA" id="ARBA00022679"/>
    </source>
</evidence>
<dbReference type="Pfam" id="PF19354">
    <property type="entry name" value="DUF5931"/>
    <property type="match status" value="1"/>
</dbReference>
<dbReference type="SUPFAM" id="SSF55874">
    <property type="entry name" value="ATPase domain of HSP90 chaperone/DNA topoisomerase II/histidine kinase"/>
    <property type="match status" value="1"/>
</dbReference>
<proteinExistence type="predicted"/>
<keyword evidence="5" id="KW-1133">Transmembrane helix</keyword>
<dbReference type="NCBIfam" id="NF047322">
    <property type="entry name" value="HK_morpho_MacS"/>
    <property type="match status" value="1"/>
</dbReference>
<dbReference type="InterPro" id="IPR050482">
    <property type="entry name" value="Sensor_HK_TwoCompSys"/>
</dbReference>
<evidence type="ECO:0000256" key="2">
    <source>
        <dbReference type="ARBA" id="ARBA00022777"/>
    </source>
</evidence>
<evidence type="ECO:0000256" key="5">
    <source>
        <dbReference type="SAM" id="Phobius"/>
    </source>
</evidence>
<reference evidence="8 9" key="1">
    <citation type="journal article" date="2019" name="Int. J. Syst. Evol. Microbiol.">
        <title>The Global Catalogue of Microorganisms (GCM) 10K type strain sequencing project: providing services to taxonomists for standard genome sequencing and annotation.</title>
        <authorList>
            <consortium name="The Broad Institute Genomics Platform"/>
            <consortium name="The Broad Institute Genome Sequencing Center for Infectious Disease"/>
            <person name="Wu L."/>
            <person name="Ma J."/>
        </authorList>
    </citation>
    <scope>NUCLEOTIDE SEQUENCE [LARGE SCALE GENOMIC DNA]</scope>
    <source>
        <strain evidence="8 9">JCM 13250</strain>
    </source>
</reference>
<evidence type="ECO:0000256" key="3">
    <source>
        <dbReference type="ARBA" id="ARBA00023012"/>
    </source>
</evidence>
<keyword evidence="2" id="KW-0418">Kinase</keyword>
<accession>A0ABN2MGA0</accession>
<dbReference type="PANTHER" id="PTHR24421">
    <property type="entry name" value="NITRATE/NITRITE SENSOR PROTEIN NARX-RELATED"/>
    <property type="match status" value="1"/>
</dbReference>
<keyword evidence="1" id="KW-0808">Transferase</keyword>
<dbReference type="RefSeq" id="WP_344137981.1">
    <property type="nucleotide sequence ID" value="NZ_BAAALT010000228.1"/>
</dbReference>
<feature type="transmembrane region" description="Helical" evidence="5">
    <location>
        <begin position="141"/>
        <end position="163"/>
    </location>
</feature>
<feature type="transmembrane region" description="Helical" evidence="5">
    <location>
        <begin position="7"/>
        <end position="26"/>
    </location>
</feature>
<feature type="domain" description="Histidine kinase/HSP90-like ATPase" evidence="6">
    <location>
        <begin position="270"/>
        <end position="366"/>
    </location>
</feature>
<dbReference type="EMBL" id="BAAALT010000228">
    <property type="protein sequence ID" value="GAA1826320.1"/>
    <property type="molecule type" value="Genomic_DNA"/>
</dbReference>
<keyword evidence="3" id="KW-0902">Two-component regulatory system</keyword>
<dbReference type="InterPro" id="IPR045975">
    <property type="entry name" value="DUF5931"/>
</dbReference>
<gene>
    <name evidence="8" type="ORF">GCM10009682_52470</name>
</gene>
<evidence type="ECO:0000259" key="6">
    <source>
        <dbReference type="Pfam" id="PF02518"/>
    </source>
</evidence>
<dbReference type="CDD" id="cd16917">
    <property type="entry name" value="HATPase_UhpB-NarQ-NarX-like"/>
    <property type="match status" value="1"/>
</dbReference>
<organism evidence="8 9">
    <name type="scientific">Luedemannella flava</name>
    <dbReference type="NCBI Taxonomy" id="349316"/>
    <lineage>
        <taxon>Bacteria</taxon>
        <taxon>Bacillati</taxon>
        <taxon>Actinomycetota</taxon>
        <taxon>Actinomycetes</taxon>
        <taxon>Micromonosporales</taxon>
        <taxon>Micromonosporaceae</taxon>
        <taxon>Luedemannella</taxon>
    </lineage>
</organism>
<protein>
    <submittedName>
        <fullName evidence="8">DUF5931 domain-containing protein</fullName>
    </submittedName>
</protein>
<dbReference type="Proteomes" id="UP001500218">
    <property type="component" value="Unassembled WGS sequence"/>
</dbReference>
<evidence type="ECO:0000313" key="8">
    <source>
        <dbReference type="EMBL" id="GAA1826320.1"/>
    </source>
</evidence>